<dbReference type="RefSeq" id="XP_070906026.1">
    <property type="nucleotide sequence ID" value="XM_071038160.1"/>
</dbReference>
<dbReference type="EMBL" id="JBFXLR010000001">
    <property type="protein sequence ID" value="KAL2861936.1"/>
    <property type="molecule type" value="Genomic_DNA"/>
</dbReference>
<evidence type="ECO:0000256" key="1">
    <source>
        <dbReference type="SAM" id="MobiDB-lite"/>
    </source>
</evidence>
<feature type="region of interest" description="Disordered" evidence="1">
    <location>
        <begin position="128"/>
        <end position="152"/>
    </location>
</feature>
<reference evidence="2 3" key="1">
    <citation type="submission" date="2024-07" db="EMBL/GenBank/DDBJ databases">
        <title>Section-level genome sequencing and comparative genomics of Aspergillus sections Usti and Cavernicolus.</title>
        <authorList>
            <consortium name="Lawrence Berkeley National Laboratory"/>
            <person name="Nybo J.L."/>
            <person name="Vesth T.C."/>
            <person name="Theobald S."/>
            <person name="Frisvad J.C."/>
            <person name="Larsen T.O."/>
            <person name="Kjaerboelling I."/>
            <person name="Rothschild-Mancinelli K."/>
            <person name="Lyhne E.K."/>
            <person name="Kogle M.E."/>
            <person name="Barry K."/>
            <person name="Clum A."/>
            <person name="Na H."/>
            <person name="Ledsgaard L."/>
            <person name="Lin J."/>
            <person name="Lipzen A."/>
            <person name="Kuo A."/>
            <person name="Riley R."/>
            <person name="Mondo S."/>
            <person name="LaButti K."/>
            <person name="Haridas S."/>
            <person name="Pangalinan J."/>
            <person name="Salamov A.A."/>
            <person name="Simmons B.A."/>
            <person name="Magnuson J.K."/>
            <person name="Chen J."/>
            <person name="Drula E."/>
            <person name="Henrissat B."/>
            <person name="Wiebenga A."/>
            <person name="Lubbers R.J."/>
            <person name="Gomes A.C."/>
            <person name="Macurrencykelacurrency M.R."/>
            <person name="Stajich J."/>
            <person name="Grigoriev I.V."/>
            <person name="Mortensen U.H."/>
            <person name="De vries R.P."/>
            <person name="Baker S.E."/>
            <person name="Andersen M.R."/>
        </authorList>
    </citation>
    <scope>NUCLEOTIDE SEQUENCE [LARGE SCALE GENOMIC DNA]</scope>
    <source>
        <strain evidence="2 3">CBS 756.74</strain>
    </source>
</reference>
<name>A0ABR4LBM8_9EURO</name>
<feature type="region of interest" description="Disordered" evidence="1">
    <location>
        <begin position="208"/>
        <end position="228"/>
    </location>
</feature>
<accession>A0ABR4LBM8</accession>
<organism evidence="2 3">
    <name type="scientific">Aspergillus pseudodeflectus</name>
    <dbReference type="NCBI Taxonomy" id="176178"/>
    <lineage>
        <taxon>Eukaryota</taxon>
        <taxon>Fungi</taxon>
        <taxon>Dikarya</taxon>
        <taxon>Ascomycota</taxon>
        <taxon>Pezizomycotina</taxon>
        <taxon>Eurotiomycetes</taxon>
        <taxon>Eurotiomycetidae</taxon>
        <taxon>Eurotiales</taxon>
        <taxon>Aspergillaceae</taxon>
        <taxon>Aspergillus</taxon>
        <taxon>Aspergillus subgen. Nidulantes</taxon>
    </lineage>
</organism>
<evidence type="ECO:0000313" key="3">
    <source>
        <dbReference type="Proteomes" id="UP001610444"/>
    </source>
</evidence>
<evidence type="ECO:0000313" key="2">
    <source>
        <dbReference type="EMBL" id="KAL2861936.1"/>
    </source>
</evidence>
<feature type="compositionally biased region" description="Low complexity" evidence="1">
    <location>
        <begin position="138"/>
        <end position="148"/>
    </location>
</feature>
<dbReference type="Proteomes" id="UP001610444">
    <property type="component" value="Unassembled WGS sequence"/>
</dbReference>
<proteinExistence type="predicted"/>
<dbReference type="GeneID" id="98153324"/>
<evidence type="ECO:0008006" key="4">
    <source>
        <dbReference type="Google" id="ProtNLM"/>
    </source>
</evidence>
<feature type="compositionally biased region" description="Basic and acidic residues" evidence="1">
    <location>
        <begin position="208"/>
        <end position="219"/>
    </location>
</feature>
<protein>
    <recommendedName>
        <fullName evidence="4">C2H2-type domain-containing protein</fullName>
    </recommendedName>
</protein>
<gene>
    <name evidence="2" type="ORF">BJX68DRAFT_223526</name>
</gene>
<comment type="caution">
    <text evidence="2">The sequence shown here is derived from an EMBL/GenBank/DDBJ whole genome shotgun (WGS) entry which is preliminary data.</text>
</comment>
<keyword evidence="3" id="KW-1185">Reference proteome</keyword>
<sequence>MWLQENFEPRDLFQTLTNTINSRMAALSKNKWYQWYLREVAAGRLELPEYEEDEDDCLYFYYGEMFCRIADCSKATHNYKSTNNLRTHVGSHKDVALPSGNVGGRVSQELVDEAAKWYKELFAGVEPDDSSKAGTGGVAASPGSAAGGLPFLPKKKDGSVHVTNMRSEVVRMGHSVPCKSCGSRVNCCKGINKCDHFVLFDCGDLHPRGATEEPEKEPENQGNDEATA</sequence>